<feature type="compositionally biased region" description="Basic and acidic residues" evidence="1">
    <location>
        <begin position="78"/>
        <end position="95"/>
    </location>
</feature>
<reference evidence="2 3" key="1">
    <citation type="submission" date="2020-09" db="EMBL/GenBank/DDBJ databases">
        <title>De no assembly of potato wild relative species, Solanum commersonii.</title>
        <authorList>
            <person name="Cho K."/>
        </authorList>
    </citation>
    <scope>NUCLEOTIDE SEQUENCE [LARGE SCALE GENOMIC DNA]</scope>
    <source>
        <strain evidence="2">LZ3.2</strain>
        <tissue evidence="2">Leaf</tissue>
    </source>
</reference>
<gene>
    <name evidence="2" type="ORF">H5410_046414</name>
</gene>
<accession>A0A9J5XFG4</accession>
<evidence type="ECO:0000313" key="2">
    <source>
        <dbReference type="EMBL" id="KAG5585980.1"/>
    </source>
</evidence>
<protein>
    <submittedName>
        <fullName evidence="2">Uncharacterized protein</fullName>
    </submittedName>
</protein>
<dbReference type="AlphaFoldDB" id="A0A9J5XFG4"/>
<organism evidence="2 3">
    <name type="scientific">Solanum commersonii</name>
    <name type="common">Commerson's wild potato</name>
    <name type="synonym">Commerson's nightshade</name>
    <dbReference type="NCBI Taxonomy" id="4109"/>
    <lineage>
        <taxon>Eukaryota</taxon>
        <taxon>Viridiplantae</taxon>
        <taxon>Streptophyta</taxon>
        <taxon>Embryophyta</taxon>
        <taxon>Tracheophyta</taxon>
        <taxon>Spermatophyta</taxon>
        <taxon>Magnoliopsida</taxon>
        <taxon>eudicotyledons</taxon>
        <taxon>Gunneridae</taxon>
        <taxon>Pentapetalae</taxon>
        <taxon>asterids</taxon>
        <taxon>lamiids</taxon>
        <taxon>Solanales</taxon>
        <taxon>Solanaceae</taxon>
        <taxon>Solanoideae</taxon>
        <taxon>Solaneae</taxon>
        <taxon>Solanum</taxon>
    </lineage>
</organism>
<sequence length="95" mass="10109">MAIAPPATANFGRESPKLPSNSNRVLPETNEIQGKQNTGLGPPQLSASKYVSQINGNRGHNAGEDSGKLAGAQANQNVEDRANEHHKEARKTIPQ</sequence>
<comment type="caution">
    <text evidence="2">The sequence shown here is derived from an EMBL/GenBank/DDBJ whole genome shotgun (WGS) entry which is preliminary data.</text>
</comment>
<dbReference type="Proteomes" id="UP000824120">
    <property type="component" value="Chromosome 9"/>
</dbReference>
<feature type="region of interest" description="Disordered" evidence="1">
    <location>
        <begin position="1"/>
        <end position="95"/>
    </location>
</feature>
<proteinExistence type="predicted"/>
<keyword evidence="3" id="KW-1185">Reference proteome</keyword>
<evidence type="ECO:0000313" key="3">
    <source>
        <dbReference type="Proteomes" id="UP000824120"/>
    </source>
</evidence>
<feature type="compositionally biased region" description="Polar residues" evidence="1">
    <location>
        <begin position="18"/>
        <end position="58"/>
    </location>
</feature>
<evidence type="ECO:0000256" key="1">
    <source>
        <dbReference type="SAM" id="MobiDB-lite"/>
    </source>
</evidence>
<name>A0A9J5XFG4_SOLCO</name>
<dbReference type="EMBL" id="JACXVP010000009">
    <property type="protein sequence ID" value="KAG5585980.1"/>
    <property type="molecule type" value="Genomic_DNA"/>
</dbReference>